<geneLocation type="plasmid" evidence="1 2">
    <name>unnamed4</name>
</geneLocation>
<name>A0A1W6AJD5_BACMY</name>
<dbReference type="EMBL" id="CP020747">
    <property type="protein sequence ID" value="ARJ25851.1"/>
    <property type="molecule type" value="Genomic_DNA"/>
</dbReference>
<protein>
    <recommendedName>
        <fullName evidence="3">DUF3906 family protein</fullName>
    </recommendedName>
</protein>
<evidence type="ECO:0008006" key="3">
    <source>
        <dbReference type="Google" id="ProtNLM"/>
    </source>
</evidence>
<evidence type="ECO:0000313" key="2">
    <source>
        <dbReference type="Proteomes" id="UP000192932"/>
    </source>
</evidence>
<evidence type="ECO:0000313" key="1">
    <source>
        <dbReference type="EMBL" id="ARJ25851.1"/>
    </source>
</evidence>
<reference evidence="1 2" key="1">
    <citation type="submission" date="2017-04" db="EMBL/GenBank/DDBJ databases">
        <title>The Characteristic of a Fine Plant Growth-Promoting Rhizobacteria Bacillus mycoides Gnyt1 and its Whole Genome Sequencing Analysis.</title>
        <authorList>
            <person name="Li J.H."/>
            <person name="Yao T."/>
        </authorList>
    </citation>
    <scope>NUCLEOTIDE SEQUENCE [LARGE SCALE GENOMIC DNA]</scope>
    <source>
        <strain evidence="1 2">Gnyt1</strain>
        <plasmid evidence="2">Plasmid unnamed4</plasmid>
    </source>
</reference>
<accession>A0A1W6AJD5</accession>
<organism evidence="1 2">
    <name type="scientific">Bacillus mycoides</name>
    <dbReference type="NCBI Taxonomy" id="1405"/>
    <lineage>
        <taxon>Bacteria</taxon>
        <taxon>Bacillati</taxon>
        <taxon>Bacillota</taxon>
        <taxon>Bacilli</taxon>
        <taxon>Bacillales</taxon>
        <taxon>Bacillaceae</taxon>
        <taxon>Bacillus</taxon>
        <taxon>Bacillus cereus group</taxon>
    </lineage>
</organism>
<sequence>MEKYPIEYTIISPNGEVYEPNIVYITANTPDAAIQQVENEIVNRMGKYYIYKVKISISNEEEQLSLF</sequence>
<dbReference type="AlphaFoldDB" id="A0A1W6AJD5"/>
<dbReference type="Proteomes" id="UP000192932">
    <property type="component" value="Plasmid unnamed4"/>
</dbReference>
<dbReference type="RefSeq" id="WP_085313554.1">
    <property type="nucleotide sequence ID" value="NZ_CP020747.1"/>
</dbReference>
<gene>
    <name evidence="1" type="ORF">B7492_32985</name>
</gene>
<keyword evidence="1" id="KW-0614">Plasmid</keyword>
<proteinExistence type="predicted"/>